<gene>
    <name evidence="3" type="ORF">A4R26_13755</name>
</gene>
<name>A0A1V9G6B8_9BACT</name>
<dbReference type="InterPro" id="IPR008928">
    <property type="entry name" value="6-hairpin_glycosidase_sf"/>
</dbReference>
<keyword evidence="4" id="KW-1185">Reference proteome</keyword>
<feature type="signal peptide" evidence="1">
    <location>
        <begin position="1"/>
        <end position="22"/>
    </location>
</feature>
<dbReference type="InterPro" id="IPR012341">
    <property type="entry name" value="6hp_glycosidase-like_sf"/>
</dbReference>
<feature type="chain" id="PRO_5012867784" evidence="1">
    <location>
        <begin position="23"/>
        <end position="1241"/>
    </location>
</feature>
<dbReference type="InterPro" id="IPR035396">
    <property type="entry name" value="Bac_rhamnosid6H"/>
</dbReference>
<evidence type="ECO:0000313" key="3">
    <source>
        <dbReference type="EMBL" id="OQP66153.1"/>
    </source>
</evidence>
<dbReference type="Pfam" id="PF14614">
    <property type="entry name" value="DUF4450"/>
    <property type="match status" value="1"/>
</dbReference>
<keyword evidence="1" id="KW-0732">Signal</keyword>
<dbReference type="Proteomes" id="UP000192276">
    <property type="component" value="Unassembled WGS sequence"/>
</dbReference>
<evidence type="ECO:0000256" key="1">
    <source>
        <dbReference type="SAM" id="SignalP"/>
    </source>
</evidence>
<dbReference type="AlphaFoldDB" id="A0A1V9G6B8"/>
<dbReference type="Pfam" id="PF17389">
    <property type="entry name" value="Bac_rhamnosid6H"/>
    <property type="match status" value="1"/>
</dbReference>
<organism evidence="3 4">
    <name type="scientific">Niastella populi</name>
    <dbReference type="NCBI Taxonomy" id="550983"/>
    <lineage>
        <taxon>Bacteria</taxon>
        <taxon>Pseudomonadati</taxon>
        <taxon>Bacteroidota</taxon>
        <taxon>Chitinophagia</taxon>
        <taxon>Chitinophagales</taxon>
        <taxon>Chitinophagaceae</taxon>
        <taxon>Niastella</taxon>
    </lineage>
</organism>
<sequence length="1241" mass="137902">MFHNSLYFIAFLSIIIPAVANAQLANGKMQLHAVKSEPHKTSGERSIHYLPQGADFVTVNGNMRFNRALYGTNTGFRIETGDLPEFALYMPGMGGNFKFGLIAGNKSKWLTEAKYIKATYRAGAMLYSIKDPLLGNGSMQIIVLALAGAEGMIIKTQFVNVTAKVALCWVYGGASGKKFSRDGDIGADPESSFYLQPGYCKDNSYSIYKNSFHLLYGTGRVLTEDERYEIQYKPRNELPAAISKGLKRLSAVVPPASVIKITDAAQQQNPLQLYQSDSSATPAIAGKMPVANGVNYFLIQPGDSITTAYNKLAQTFIEAEAARKELAGRIKIVTPDKWINTLGGALSVAADGIWESPTYMHGAVAWRMRLPAWRGAYVADALGWHDRARTHFSSYALSQVTAPETGPVVFDTALHLARQLEKMGTSMFSSGYICRNPNGDLRPHHYDMNLVFIDQLLTHFYYTGDSAYIKQQWPTLQRHLAWEKRNYDANNDGLYDAYCCIWASDALQYSGGGVTHSSAYNYRANAVAAQLAPIVGEDPTPYQHEATKIFDAVNHQLWMPELGWYAEYKDALGERLLHPAAGLWTIYHAIDEKLPDGFKAYQALRYVDKMIPHIPVRAIGLRDSSHYLLSTTNWQPYTWSLNNVALAENLHTALAYWQGNRSEDAYRLWKSALVESMYLSSSPGGFQQLSYYDAIRGELYRDFADPIGMAARSLTEGLFGILPNALNDTLTIKPGWPATWNMASIQTPDITLDFKRTQTADQYLVKPVFPRAMNLRLHLRAIKDAIESIMVNGQPASWHSINESVGEPVIEIATGKAKQYTIVIKWAGAPIQPMRHDSVLVIGSQLTAATPAGFIQSIYDPQQVLQHIMLTSSQLQATLQGHTGHKTAFIQLRQGEMVWWFPLDFEMKQPVEIISTGETNDRHIRFSIRNNGEAVDAKVIVNSGSQSFVQQMQLPAKAMTAVISIPAAYLVPGSNYVRVEWGEGHYTDTTVLNWQVVAAAGSDFEKINCTNLFNDKVTNIFKQSYLSPRPQSPTLQLPVQGIGNWCYPLVQPVIDDAGLRRAAVNNELVLPQHIPFATPADSQEKNIVFTSKWDNYPDSAVVPLSGHAKHAYYLLAGSTNPMQTRLVNAELRVHYKDGSIDTLPLANPQNWWPVEQDYFIDSLAFTTDAPRPLRLLLKTGKTYTTPQEYSSLKGFSNKAIEGGAATILDMPLNYNKELQSVSLHSIANDVVIGLMAVTLTR</sequence>
<comment type="caution">
    <text evidence="3">The sequence shown here is derived from an EMBL/GenBank/DDBJ whole genome shotgun (WGS) entry which is preliminary data.</text>
</comment>
<dbReference type="SUPFAM" id="SSF48208">
    <property type="entry name" value="Six-hairpin glycosidases"/>
    <property type="match status" value="1"/>
</dbReference>
<dbReference type="OrthoDB" id="49490at2"/>
<dbReference type="GO" id="GO:0005975">
    <property type="term" value="P:carbohydrate metabolic process"/>
    <property type="evidence" value="ECO:0007669"/>
    <property type="project" value="InterPro"/>
</dbReference>
<dbReference type="InterPro" id="IPR028028">
    <property type="entry name" value="DUF4450"/>
</dbReference>
<evidence type="ECO:0000313" key="4">
    <source>
        <dbReference type="Proteomes" id="UP000192276"/>
    </source>
</evidence>
<dbReference type="EMBL" id="LWBP01000056">
    <property type="protein sequence ID" value="OQP66153.1"/>
    <property type="molecule type" value="Genomic_DNA"/>
</dbReference>
<protein>
    <submittedName>
        <fullName evidence="3">Glycogen debranching protein</fullName>
    </submittedName>
</protein>
<accession>A0A1V9G6B8</accession>
<reference evidence="4" key="1">
    <citation type="submission" date="2016-04" db="EMBL/GenBank/DDBJ databases">
        <authorList>
            <person name="Chen L."/>
            <person name="Zhuang W."/>
            <person name="Wang G."/>
        </authorList>
    </citation>
    <scope>NUCLEOTIDE SEQUENCE [LARGE SCALE GENOMIC DNA]</scope>
    <source>
        <strain evidence="4">208</strain>
    </source>
</reference>
<dbReference type="STRING" id="550983.A4R26_13755"/>
<proteinExistence type="predicted"/>
<feature type="domain" description="Alpha-L-rhamnosidase six-hairpin glycosidase" evidence="2">
    <location>
        <begin position="459"/>
        <end position="566"/>
    </location>
</feature>
<evidence type="ECO:0000259" key="2">
    <source>
        <dbReference type="Pfam" id="PF17389"/>
    </source>
</evidence>
<dbReference type="Gene3D" id="1.50.10.10">
    <property type="match status" value="1"/>
</dbReference>
<dbReference type="CDD" id="cd11747">
    <property type="entry name" value="GH94N_like_1"/>
    <property type="match status" value="1"/>
</dbReference>